<comment type="pathway">
    <text evidence="1">Protein modification; protein ubiquitination.</text>
</comment>
<evidence type="ECO:0000313" key="6">
    <source>
        <dbReference type="Proteomes" id="UP000054558"/>
    </source>
</evidence>
<dbReference type="GO" id="GO:0019005">
    <property type="term" value="C:SCF ubiquitin ligase complex"/>
    <property type="evidence" value="ECO:0000318"/>
    <property type="project" value="GO_Central"/>
</dbReference>
<dbReference type="InterPro" id="IPR007474">
    <property type="entry name" value="ApaG_domain"/>
</dbReference>
<evidence type="ECO:0000256" key="2">
    <source>
        <dbReference type="ARBA" id="ARBA00022786"/>
    </source>
</evidence>
<dbReference type="SMART" id="SM00860">
    <property type="entry name" value="SMI1_KNR4"/>
    <property type="match status" value="1"/>
</dbReference>
<feature type="region of interest" description="Disordered" evidence="3">
    <location>
        <begin position="218"/>
        <end position="243"/>
    </location>
</feature>
<evidence type="ECO:0000256" key="1">
    <source>
        <dbReference type="ARBA" id="ARBA00004906"/>
    </source>
</evidence>
<dbReference type="Pfam" id="PF04379">
    <property type="entry name" value="DUF525"/>
    <property type="match status" value="1"/>
</dbReference>
<dbReference type="Gene3D" id="2.60.40.1470">
    <property type="entry name" value="ApaG domain"/>
    <property type="match status" value="1"/>
</dbReference>
<organism evidence="5 6">
    <name type="scientific">Klebsormidium nitens</name>
    <name type="common">Green alga</name>
    <name type="synonym">Ulothrix nitens</name>
    <dbReference type="NCBI Taxonomy" id="105231"/>
    <lineage>
        <taxon>Eukaryota</taxon>
        <taxon>Viridiplantae</taxon>
        <taxon>Streptophyta</taxon>
        <taxon>Klebsormidiophyceae</taxon>
        <taxon>Klebsormidiales</taxon>
        <taxon>Klebsormidiaceae</taxon>
        <taxon>Klebsormidium</taxon>
    </lineage>
</organism>
<dbReference type="OrthoDB" id="2305498at2759"/>
<dbReference type="SUPFAM" id="SSF160631">
    <property type="entry name" value="SMI1/KNR4-like"/>
    <property type="match status" value="1"/>
</dbReference>
<name>A0A1Y1ID06_KLENI</name>
<dbReference type="Proteomes" id="UP000054558">
    <property type="component" value="Unassembled WGS sequence"/>
</dbReference>
<accession>A0A1Y1ID06</accession>
<dbReference type="PANTHER" id="PTHR47463:SF2">
    <property type="entry name" value="F-BOX PROTEIN SKIP16"/>
    <property type="match status" value="1"/>
</dbReference>
<evidence type="ECO:0000256" key="3">
    <source>
        <dbReference type="SAM" id="MobiDB-lite"/>
    </source>
</evidence>
<dbReference type="Gene3D" id="1.20.1280.50">
    <property type="match status" value="1"/>
</dbReference>
<dbReference type="EMBL" id="DF237212">
    <property type="protein sequence ID" value="GAQ85968.1"/>
    <property type="molecule type" value="Genomic_DNA"/>
</dbReference>
<sequence length="509" mass="57329">MFSSLNFRDCAAVACVQQAWRVFADEDDIWKGLCQQDYHLTLAEDWNGNQTSSFKKVYESWYLGFGKNQYGHLLPRAKRCWGAILDWTGRHAPAIAATISSGASEEELDHLEEKLGAPLPPAVRVVYRLHNGQWDESLFERDTPEKLEHLFLGLLGGYSFYDRIVCTRLVRAREIAPVRGHANLVRFAESPKRDKYFAVSLVDGEVYTRTFTGHHLPCCPPESQQGGPQAGASKGSADYNQGEGGTKVGDGMLRWLEEYAQRLQEGWYPIKPLWTGDRTRGISLFPETGPAVAEAVTRGVKVRSSAIFVPEHSHIHPLHPVINRYFFAYSIRLSYEPPEEVAGVQPPRSVQLRSRQWIIRENGAVVDEVRGAGVIGKYPLLQPGQPEFFLCPGAFRSLSVRSLMSRWNGFRWRFRTSSSEDDGLQKTFSLSFKGDINVNTSDVRAPSDLPLELIIYPLSLCVQVRTEIDTLDTPYSLNHIRHCTLPASTDLQRQGLNCHHQTLAVNGRT</sequence>
<dbReference type="PANTHER" id="PTHR47463">
    <property type="entry name" value="F-BOX PROTEIN SKIP16"/>
    <property type="match status" value="1"/>
</dbReference>
<evidence type="ECO:0000313" key="5">
    <source>
        <dbReference type="EMBL" id="GAQ85968.1"/>
    </source>
</evidence>
<dbReference type="InterPro" id="IPR036767">
    <property type="entry name" value="ApaG_sf"/>
</dbReference>
<proteinExistence type="predicted"/>
<dbReference type="SUPFAM" id="SSF81383">
    <property type="entry name" value="F-box domain"/>
    <property type="match status" value="1"/>
</dbReference>
<gene>
    <name evidence="5" type="ORF">KFL_002630120</name>
</gene>
<keyword evidence="6" id="KW-1185">Reference proteome</keyword>
<dbReference type="InterPro" id="IPR037883">
    <property type="entry name" value="Knr4/Smi1-like_sf"/>
</dbReference>
<keyword evidence="2" id="KW-0833">Ubl conjugation pathway</keyword>
<dbReference type="AlphaFoldDB" id="A0A1Y1ID06"/>
<evidence type="ECO:0000259" key="4">
    <source>
        <dbReference type="PROSITE" id="PS51087"/>
    </source>
</evidence>
<dbReference type="OMA" id="YVHDKDC"/>
<dbReference type="InterPro" id="IPR036047">
    <property type="entry name" value="F-box-like_dom_sf"/>
</dbReference>
<protein>
    <recommendedName>
        <fullName evidence="4">ApaG domain-containing protein</fullName>
    </recommendedName>
</protein>
<reference evidence="5 6" key="1">
    <citation type="journal article" date="2014" name="Nat. Commun.">
        <title>Klebsormidium flaccidum genome reveals primary factors for plant terrestrial adaptation.</title>
        <authorList>
            <person name="Hori K."/>
            <person name="Maruyama F."/>
            <person name="Fujisawa T."/>
            <person name="Togashi T."/>
            <person name="Yamamoto N."/>
            <person name="Seo M."/>
            <person name="Sato S."/>
            <person name="Yamada T."/>
            <person name="Mori H."/>
            <person name="Tajima N."/>
            <person name="Moriyama T."/>
            <person name="Ikeuchi M."/>
            <person name="Watanabe M."/>
            <person name="Wada H."/>
            <person name="Kobayashi K."/>
            <person name="Saito M."/>
            <person name="Masuda T."/>
            <person name="Sasaki-Sekimoto Y."/>
            <person name="Mashiguchi K."/>
            <person name="Awai K."/>
            <person name="Shimojima M."/>
            <person name="Masuda S."/>
            <person name="Iwai M."/>
            <person name="Nobusawa T."/>
            <person name="Narise T."/>
            <person name="Kondo S."/>
            <person name="Saito H."/>
            <person name="Sato R."/>
            <person name="Murakawa M."/>
            <person name="Ihara Y."/>
            <person name="Oshima-Yamada Y."/>
            <person name="Ohtaka K."/>
            <person name="Satoh M."/>
            <person name="Sonobe K."/>
            <person name="Ishii M."/>
            <person name="Ohtani R."/>
            <person name="Kanamori-Sato M."/>
            <person name="Honoki R."/>
            <person name="Miyazaki D."/>
            <person name="Mochizuki H."/>
            <person name="Umetsu J."/>
            <person name="Higashi K."/>
            <person name="Shibata D."/>
            <person name="Kamiya Y."/>
            <person name="Sato N."/>
            <person name="Nakamura Y."/>
            <person name="Tabata S."/>
            <person name="Ida S."/>
            <person name="Kurokawa K."/>
            <person name="Ohta H."/>
        </authorList>
    </citation>
    <scope>NUCLEOTIDE SEQUENCE [LARGE SCALE GENOMIC DNA]</scope>
    <source>
        <strain evidence="5 6">NIES-2285</strain>
    </source>
</reference>
<dbReference type="SUPFAM" id="SSF110069">
    <property type="entry name" value="ApaG-like"/>
    <property type="match status" value="1"/>
</dbReference>
<dbReference type="STRING" id="105231.A0A1Y1ID06"/>
<dbReference type="PROSITE" id="PS51087">
    <property type="entry name" value="APAG"/>
    <property type="match status" value="1"/>
</dbReference>
<feature type="domain" description="ApaG" evidence="4">
    <location>
        <begin position="294"/>
        <end position="450"/>
    </location>
</feature>
<dbReference type="InterPro" id="IPR018958">
    <property type="entry name" value="Knr4/Smi1-like_dom"/>
</dbReference>